<evidence type="ECO:0000313" key="1">
    <source>
        <dbReference type="EMBL" id="QBQ95906.1"/>
    </source>
</evidence>
<dbReference type="OrthoDB" id="8563863at2"/>
<proteinExistence type="predicted"/>
<gene>
    <name evidence="1" type="ORF">E1956_01060</name>
</gene>
<keyword evidence="2" id="KW-1185">Reference proteome</keyword>
<dbReference type="Proteomes" id="UP000295727">
    <property type="component" value="Chromosome 1"/>
</dbReference>
<sequence length="153" mass="17898">MKPTHICAACGALFTPLAHIPHQRYCSSKPCQLARRRTWQHERMRTDSDYRANQARAQATWRARHPDYWRRYRETHPACRDRNRMMQRERNARRSVGRVAKMDASPPFRPLASGFYLLCDALEASIAKMDAWTVYIAVLSAPGLHLRDCKERT</sequence>
<name>A0A4P7CMY7_9BURK</name>
<organism evidence="1 2">
    <name type="scientific">Paraburkholderia pallida</name>
    <dbReference type="NCBI Taxonomy" id="2547399"/>
    <lineage>
        <taxon>Bacteria</taxon>
        <taxon>Pseudomonadati</taxon>
        <taxon>Pseudomonadota</taxon>
        <taxon>Betaproteobacteria</taxon>
        <taxon>Burkholderiales</taxon>
        <taxon>Burkholderiaceae</taxon>
        <taxon>Paraburkholderia</taxon>
    </lineage>
</organism>
<evidence type="ECO:0000313" key="2">
    <source>
        <dbReference type="Proteomes" id="UP000295727"/>
    </source>
</evidence>
<reference evidence="1 2" key="1">
    <citation type="submission" date="2019-03" db="EMBL/GenBank/DDBJ databases">
        <title>Paraburkholderia sp. 7MH5, isolated from subtropical forest soil.</title>
        <authorList>
            <person name="Gao Z.-H."/>
            <person name="Qiu L.-H."/>
        </authorList>
    </citation>
    <scope>NUCLEOTIDE SEQUENCE [LARGE SCALE GENOMIC DNA]</scope>
    <source>
        <strain evidence="1 2">7MH5</strain>
    </source>
</reference>
<protein>
    <submittedName>
        <fullName evidence="1">Uncharacterized protein</fullName>
    </submittedName>
</protein>
<accession>A0A4P7CMY7</accession>
<dbReference type="AlphaFoldDB" id="A0A4P7CMY7"/>
<dbReference type="KEGG" id="ppai:E1956_01060"/>
<dbReference type="RefSeq" id="WP_134746660.1">
    <property type="nucleotide sequence ID" value="NZ_CP038148.1"/>
</dbReference>
<dbReference type="EMBL" id="CP038148">
    <property type="protein sequence ID" value="QBQ95906.1"/>
    <property type="molecule type" value="Genomic_DNA"/>
</dbReference>